<gene>
    <name evidence="2" type="ORF">L0668_12285</name>
</gene>
<keyword evidence="1" id="KW-0732">Signal</keyword>
<keyword evidence="3" id="KW-1185">Reference proteome</keyword>
<dbReference type="Proteomes" id="UP001521137">
    <property type="component" value="Unassembled WGS sequence"/>
</dbReference>
<dbReference type="Gene3D" id="2.60.120.200">
    <property type="match status" value="1"/>
</dbReference>
<evidence type="ECO:0000313" key="2">
    <source>
        <dbReference type="EMBL" id="MCF2948890.1"/>
    </source>
</evidence>
<sequence length="332" mass="37358">MYKNIIAFTVIALAITACANGEKNKIAEKTTDIETQHYPVGASIAGNNPIERITPLSSESFEGGGWNAGRLYATFHPGHDASLPKNFRFTQFQGPHSFVAENNITRLGNYSAKLHWKHGNPAKWNRDPNKLDNEDRKAMLHGSNASSITATVWHGFSVYFPSEHTKLTDKQDPLFFQLHGAPDKTADDKEPGRNPPLALTITNQGFDIGYGWDARKFAKDTGGQGRDKFTVPVNIADYKDKWVDFVLEVRANPFAEKGYIKMWINGKQVANRTNIQLGYNDDKGLYPSWGWYQTGKHNSGRDSDMILYLDEIRHVEHLDANYYDVAPGFFAK</sequence>
<feature type="chain" id="PRO_5045523880" evidence="1">
    <location>
        <begin position="20"/>
        <end position="332"/>
    </location>
</feature>
<protein>
    <submittedName>
        <fullName evidence="2">Polysaccharide lyase</fullName>
    </submittedName>
</protein>
<dbReference type="EMBL" id="JAKGAS010000006">
    <property type="protein sequence ID" value="MCF2948890.1"/>
    <property type="molecule type" value="Genomic_DNA"/>
</dbReference>
<reference evidence="2 3" key="1">
    <citation type="submission" date="2022-01" db="EMBL/GenBank/DDBJ databases">
        <title>Paraglaciecola sp. G1-23.</title>
        <authorList>
            <person name="Jin M.S."/>
            <person name="Han D.M."/>
            <person name="Kim H.M."/>
            <person name="Jeon C.O."/>
        </authorList>
    </citation>
    <scope>NUCLEOTIDE SEQUENCE [LARGE SCALE GENOMIC DNA]</scope>
    <source>
        <strain evidence="2 3">G1-23</strain>
    </source>
</reference>
<evidence type="ECO:0000313" key="3">
    <source>
        <dbReference type="Proteomes" id="UP001521137"/>
    </source>
</evidence>
<dbReference type="Pfam" id="PF14099">
    <property type="entry name" value="Polysacc_lyase"/>
    <property type="match status" value="1"/>
</dbReference>
<evidence type="ECO:0000256" key="1">
    <source>
        <dbReference type="SAM" id="SignalP"/>
    </source>
</evidence>
<comment type="caution">
    <text evidence="2">The sequence shown here is derived from an EMBL/GenBank/DDBJ whole genome shotgun (WGS) entry which is preliminary data.</text>
</comment>
<feature type="signal peptide" evidence="1">
    <location>
        <begin position="1"/>
        <end position="19"/>
    </location>
</feature>
<keyword evidence="2" id="KW-0456">Lyase</keyword>
<dbReference type="PROSITE" id="PS51257">
    <property type="entry name" value="PROKAR_LIPOPROTEIN"/>
    <property type="match status" value="1"/>
</dbReference>
<accession>A0ABS9D7J5</accession>
<dbReference type="InterPro" id="IPR025975">
    <property type="entry name" value="Polysacc_lyase"/>
</dbReference>
<organism evidence="2 3">
    <name type="scientific">Paraglaciecola algarum</name>
    <dbReference type="NCBI Taxonomy" id="3050085"/>
    <lineage>
        <taxon>Bacteria</taxon>
        <taxon>Pseudomonadati</taxon>
        <taxon>Pseudomonadota</taxon>
        <taxon>Gammaproteobacteria</taxon>
        <taxon>Alteromonadales</taxon>
        <taxon>Alteromonadaceae</taxon>
        <taxon>Paraglaciecola</taxon>
    </lineage>
</organism>
<dbReference type="GO" id="GO:0016829">
    <property type="term" value="F:lyase activity"/>
    <property type="evidence" value="ECO:0007669"/>
    <property type="project" value="UniProtKB-KW"/>
</dbReference>
<dbReference type="RefSeq" id="WP_235312930.1">
    <property type="nucleotide sequence ID" value="NZ_JAKGAS010000006.1"/>
</dbReference>
<name>A0ABS9D7J5_9ALTE</name>
<proteinExistence type="predicted"/>